<dbReference type="InterPro" id="IPR018977">
    <property type="entry name" value="NurA_domain"/>
</dbReference>
<dbReference type="Pfam" id="PF09376">
    <property type="entry name" value="NurA"/>
    <property type="match status" value="1"/>
</dbReference>
<dbReference type="SMART" id="SM00933">
    <property type="entry name" value="NurA"/>
    <property type="match status" value="1"/>
</dbReference>
<evidence type="ECO:0000259" key="1">
    <source>
        <dbReference type="SMART" id="SM00933"/>
    </source>
</evidence>
<dbReference type="EMBL" id="DTFF01000050">
    <property type="protein sequence ID" value="HGI87978.1"/>
    <property type="molecule type" value="Genomic_DNA"/>
</dbReference>
<dbReference type="AlphaFoldDB" id="A0A7C4FCU0"/>
<name>A0A7C4FCU0_9CREN</name>
<feature type="domain" description="NurA" evidence="1">
    <location>
        <begin position="49"/>
        <end position="310"/>
    </location>
</feature>
<organism evidence="2">
    <name type="scientific">Ignisphaera aggregans</name>
    <dbReference type="NCBI Taxonomy" id="334771"/>
    <lineage>
        <taxon>Archaea</taxon>
        <taxon>Thermoproteota</taxon>
        <taxon>Thermoprotei</taxon>
        <taxon>Desulfurococcales</taxon>
        <taxon>Desulfurococcaceae</taxon>
        <taxon>Ignisphaera</taxon>
    </lineage>
</organism>
<reference evidence="2" key="1">
    <citation type="journal article" date="2020" name="mSystems">
        <title>Genome- and Community-Level Interaction Insights into Carbon Utilization and Element Cycling Functions of Hydrothermarchaeota in Hydrothermal Sediment.</title>
        <authorList>
            <person name="Zhou Z."/>
            <person name="Liu Y."/>
            <person name="Xu W."/>
            <person name="Pan J."/>
            <person name="Luo Z.H."/>
            <person name="Li M."/>
        </authorList>
    </citation>
    <scope>NUCLEOTIDE SEQUENCE [LARGE SCALE GENOMIC DNA]</scope>
    <source>
        <strain evidence="2">SpSt-732</strain>
    </source>
</reference>
<evidence type="ECO:0000313" key="2">
    <source>
        <dbReference type="EMBL" id="HGI87978.1"/>
    </source>
</evidence>
<comment type="caution">
    <text evidence="2">The sequence shown here is derived from an EMBL/GenBank/DDBJ whole genome shotgun (WGS) entry which is preliminary data.</text>
</comment>
<protein>
    <submittedName>
        <fullName evidence="2">DNA double-strand break repair nuclease NurA</fullName>
    </submittedName>
</protein>
<proteinExistence type="predicted"/>
<gene>
    <name evidence="2" type="ORF">ENV14_06290</name>
</gene>
<sequence length="335" mass="37757">MSTIYPELAAALIRLREALYSSIEERKKSVTEELLKVEWVSITEDYPCRSVAAVDSSFILIESRVLPLYAIQGISQVFEINEGRIAVKLADRFYDAGVMEAELGKNAKRSHLKKALTMYAYLLELKSMDRLLGNSPADLVLFDGSLLSFMLTRRDVAEAVKLRSLEGEVKLSKVLRDKVEVLEKLTESFTIAFVAKSSSVNFYKLSYADFQLFELAKIHSIKPHSELGYSKPMDITMSGEILRFLGLKETAIKGFLVTYVRLRRGSQVFQLSVPYIEKRPDIGAVASCIKMFSPAGYPLPLEAVHRLSKLSRKTLRDFLIRIGMPIASGREILEI</sequence>
<accession>A0A7C4FCU0</accession>